<keyword evidence="2" id="KW-1185">Reference proteome</keyword>
<protein>
    <submittedName>
        <fullName evidence="1">Uncharacterized protein</fullName>
    </submittedName>
</protein>
<proteinExistence type="predicted"/>
<dbReference type="EMBL" id="JAKRKC020000002">
    <property type="protein sequence ID" value="MCK2219722.1"/>
    <property type="molecule type" value="Genomic_DNA"/>
</dbReference>
<evidence type="ECO:0000313" key="1">
    <source>
        <dbReference type="EMBL" id="MCK2219722.1"/>
    </source>
</evidence>
<gene>
    <name evidence="1" type="ORF">MF672_038895</name>
</gene>
<comment type="caution">
    <text evidence="1">The sequence shown here is derived from an EMBL/GenBank/DDBJ whole genome shotgun (WGS) entry which is preliminary data.</text>
</comment>
<evidence type="ECO:0000313" key="2">
    <source>
        <dbReference type="Proteomes" id="UP001317259"/>
    </source>
</evidence>
<dbReference type="Proteomes" id="UP001317259">
    <property type="component" value="Unassembled WGS sequence"/>
</dbReference>
<reference evidence="1 2" key="1">
    <citation type="submission" date="2022-04" db="EMBL/GenBank/DDBJ databases">
        <title>Genome draft of Actinomadura sp. ATCC 31491.</title>
        <authorList>
            <person name="Shi X."/>
            <person name="Du Y."/>
        </authorList>
    </citation>
    <scope>NUCLEOTIDE SEQUENCE [LARGE SCALE GENOMIC DNA]</scope>
    <source>
        <strain evidence="1 2">ATCC 31491</strain>
    </source>
</reference>
<dbReference type="RefSeq" id="WP_242375245.1">
    <property type="nucleotide sequence ID" value="NZ_JAKRKC020000002.1"/>
</dbReference>
<organism evidence="1 2">
    <name type="scientific">Actinomadura luzonensis</name>
    <dbReference type="NCBI Taxonomy" id="2805427"/>
    <lineage>
        <taxon>Bacteria</taxon>
        <taxon>Bacillati</taxon>
        <taxon>Actinomycetota</taxon>
        <taxon>Actinomycetes</taxon>
        <taxon>Streptosporangiales</taxon>
        <taxon>Thermomonosporaceae</taxon>
        <taxon>Actinomadura</taxon>
    </lineage>
</organism>
<accession>A0ABT0G542</accession>
<name>A0ABT0G542_9ACTN</name>
<sequence length="71" mass="7674">MTTTIGHILRALRESRPEPAHVFCHPDDREQVAVALVLLPDVRVVASPYVPAGQLVVATDPAGTHEIGERP</sequence>